<evidence type="ECO:0000256" key="7">
    <source>
        <dbReference type="ARBA" id="ARBA00023034"/>
    </source>
</evidence>
<comment type="similarity">
    <text evidence="2 9">Belongs to the chondroitin N-acetylgalactosaminyltransferase family.</text>
</comment>
<protein>
    <recommendedName>
        <fullName evidence="9">Hexosyltransferase</fullName>
        <ecNumber evidence="9">2.4.1.-</ecNumber>
    </recommendedName>
</protein>
<sequence length="196" mass="23164">MQNLFFHHFTEKTTGTIYFGELNTKTIDDAITLHAIKDPPYMYRLHSHFMNKRIQDLQHEGVKLQRVLRTMDQFLQANDTRLSLQKKLSLQDRRDFHHQLAINNTETWDQFTSKALYSDVSLQPPARPATLTIELKNLMEKIKELINEERFRKIRSDSRPRINYGYSRVHPLYGVQHVMQITVDSKKKPAISEVVK</sequence>
<dbReference type="InterPro" id="IPR008428">
    <property type="entry name" value="Chond_GalNAc"/>
</dbReference>
<dbReference type="EMBL" id="MU825883">
    <property type="protein sequence ID" value="KAJ7384946.1"/>
    <property type="molecule type" value="Genomic_DNA"/>
</dbReference>
<dbReference type="OrthoDB" id="431432at2759"/>
<reference evidence="10" key="1">
    <citation type="submission" date="2023-01" db="EMBL/GenBank/DDBJ databases">
        <title>Genome assembly of the deep-sea coral Lophelia pertusa.</title>
        <authorList>
            <person name="Herrera S."/>
            <person name="Cordes E."/>
        </authorList>
    </citation>
    <scope>NUCLEOTIDE SEQUENCE</scope>
    <source>
        <strain evidence="10">USNM1676648</strain>
        <tissue evidence="10">Polyp</tissue>
    </source>
</reference>
<keyword evidence="6" id="KW-1133">Transmembrane helix</keyword>
<dbReference type="InterPro" id="IPR051227">
    <property type="entry name" value="CS_glycosyltransferase"/>
</dbReference>
<accession>A0A9W9ZNG7</accession>
<dbReference type="AlphaFoldDB" id="A0A9W9ZNG7"/>
<evidence type="ECO:0000313" key="11">
    <source>
        <dbReference type="Proteomes" id="UP001163046"/>
    </source>
</evidence>
<keyword evidence="5 9" id="KW-0735">Signal-anchor</keyword>
<proteinExistence type="inferred from homology"/>
<organism evidence="10 11">
    <name type="scientific">Desmophyllum pertusum</name>
    <dbReference type="NCBI Taxonomy" id="174260"/>
    <lineage>
        <taxon>Eukaryota</taxon>
        <taxon>Metazoa</taxon>
        <taxon>Cnidaria</taxon>
        <taxon>Anthozoa</taxon>
        <taxon>Hexacorallia</taxon>
        <taxon>Scleractinia</taxon>
        <taxon>Caryophylliina</taxon>
        <taxon>Caryophylliidae</taxon>
        <taxon>Desmophyllum</taxon>
    </lineage>
</organism>
<evidence type="ECO:0000256" key="2">
    <source>
        <dbReference type="ARBA" id="ARBA00009239"/>
    </source>
</evidence>
<comment type="caution">
    <text evidence="10">The sequence shown here is derived from an EMBL/GenBank/DDBJ whole genome shotgun (WGS) entry which is preliminary data.</text>
</comment>
<evidence type="ECO:0000256" key="9">
    <source>
        <dbReference type="RuleBase" id="RU364016"/>
    </source>
</evidence>
<keyword evidence="11" id="KW-1185">Reference proteome</keyword>
<dbReference type="PANTHER" id="PTHR12369">
    <property type="entry name" value="CHONDROITIN SYNTHASE"/>
    <property type="match status" value="1"/>
</dbReference>
<dbReference type="Pfam" id="PF05679">
    <property type="entry name" value="CHGN"/>
    <property type="match status" value="1"/>
</dbReference>
<name>A0A9W9ZNG7_9CNID</name>
<dbReference type="Proteomes" id="UP001163046">
    <property type="component" value="Unassembled WGS sequence"/>
</dbReference>
<keyword evidence="3 9" id="KW-0808">Transferase</keyword>
<dbReference type="EC" id="2.4.1.-" evidence="9"/>
<evidence type="ECO:0000256" key="4">
    <source>
        <dbReference type="ARBA" id="ARBA00022692"/>
    </source>
</evidence>
<dbReference type="GO" id="GO:0047238">
    <property type="term" value="F:glucuronosyl-N-acetylgalactosaminyl-proteoglycan 4-beta-N-acetylgalactosaminyltransferase activity"/>
    <property type="evidence" value="ECO:0007669"/>
    <property type="project" value="TreeGrafter"/>
</dbReference>
<evidence type="ECO:0000256" key="3">
    <source>
        <dbReference type="ARBA" id="ARBA00022679"/>
    </source>
</evidence>
<evidence type="ECO:0000256" key="1">
    <source>
        <dbReference type="ARBA" id="ARBA00004447"/>
    </source>
</evidence>
<evidence type="ECO:0000256" key="8">
    <source>
        <dbReference type="ARBA" id="ARBA00023136"/>
    </source>
</evidence>
<dbReference type="PANTHER" id="PTHR12369:SF11">
    <property type="entry name" value="HEXOSYLTRANSFERASE"/>
    <property type="match status" value="1"/>
</dbReference>
<evidence type="ECO:0000256" key="5">
    <source>
        <dbReference type="ARBA" id="ARBA00022968"/>
    </source>
</evidence>
<keyword evidence="4" id="KW-0812">Transmembrane</keyword>
<keyword evidence="8" id="KW-0472">Membrane</keyword>
<gene>
    <name evidence="10" type="primary">CHSY1_5</name>
    <name evidence="10" type="ORF">OS493_018634</name>
</gene>
<evidence type="ECO:0000313" key="10">
    <source>
        <dbReference type="EMBL" id="KAJ7384946.1"/>
    </source>
</evidence>
<comment type="subcellular location">
    <subcellularLocation>
        <location evidence="1 9">Golgi apparatus</location>
        <location evidence="1 9">Golgi stack membrane</location>
        <topology evidence="1 9">Single-pass type II membrane protein</topology>
    </subcellularLocation>
</comment>
<keyword evidence="7 9" id="KW-0333">Golgi apparatus</keyword>
<dbReference type="GO" id="GO:0032580">
    <property type="term" value="C:Golgi cisterna membrane"/>
    <property type="evidence" value="ECO:0007669"/>
    <property type="project" value="UniProtKB-SubCell"/>
</dbReference>
<evidence type="ECO:0000256" key="6">
    <source>
        <dbReference type="ARBA" id="ARBA00022989"/>
    </source>
</evidence>